<evidence type="ECO:0000256" key="15">
    <source>
        <dbReference type="SAM" id="Phobius"/>
    </source>
</evidence>
<keyword evidence="9 15" id="KW-1133">Transmembrane helix</keyword>
<evidence type="ECO:0000256" key="11">
    <source>
        <dbReference type="ARBA" id="ARBA00023004"/>
    </source>
</evidence>
<reference evidence="16 17" key="1">
    <citation type="submission" date="2018-03" db="EMBL/GenBank/DDBJ databases">
        <title>Genome sequencing of Phreatobacter sp.</title>
        <authorList>
            <person name="Kim S.-J."/>
            <person name="Heo J."/>
            <person name="Kwon S.-W."/>
        </authorList>
    </citation>
    <scope>NUCLEOTIDE SEQUENCE [LARGE SCALE GENOMIC DNA]</scope>
    <source>
        <strain evidence="16 17">S-12</strain>
    </source>
</reference>
<protein>
    <recommendedName>
        <fullName evidence="4 14">Protoporphyrinogen IX oxidase</fullName>
        <ecNumber evidence="14">1.3.99.-</ecNumber>
    </recommendedName>
</protein>
<keyword evidence="8 14" id="KW-0479">Metal-binding</keyword>
<dbReference type="PANTHER" id="PTHR40255:SF1">
    <property type="entry name" value="PROTOPORPHYRINOGEN IX OXIDASE"/>
    <property type="match status" value="1"/>
</dbReference>
<dbReference type="GO" id="GO:0070818">
    <property type="term" value="F:protoporphyrinogen oxidase activity"/>
    <property type="evidence" value="ECO:0007669"/>
    <property type="project" value="UniProtKB-UniRule"/>
</dbReference>
<name>A0A2S0N7G6_9HYPH</name>
<evidence type="ECO:0000256" key="4">
    <source>
        <dbReference type="ARBA" id="ARBA00017504"/>
    </source>
</evidence>
<evidence type="ECO:0000256" key="1">
    <source>
        <dbReference type="ARBA" id="ARBA00004651"/>
    </source>
</evidence>
<comment type="subcellular location">
    <subcellularLocation>
        <location evidence="1">Cell membrane</location>
        <topology evidence="1">Multi-pass membrane protein</topology>
    </subcellularLocation>
</comment>
<comment type="cofactor">
    <cofactor evidence="14">
        <name>heme b</name>
        <dbReference type="ChEBI" id="CHEBI:60344"/>
    </cofactor>
    <text evidence="14">Binds 1 heme b (iron(II)-protoporphyrin IX) group per subunit.</text>
</comment>
<keyword evidence="17" id="KW-1185">Reference proteome</keyword>
<dbReference type="AlphaFoldDB" id="A0A2S0N7G6"/>
<evidence type="ECO:0000256" key="2">
    <source>
        <dbReference type="ARBA" id="ARBA00005073"/>
    </source>
</evidence>
<dbReference type="RefSeq" id="WP_106747432.1">
    <property type="nucleotide sequence ID" value="NZ_CP027668.1"/>
</dbReference>
<dbReference type="Pfam" id="PF03653">
    <property type="entry name" value="UPF0093"/>
    <property type="match status" value="1"/>
</dbReference>
<dbReference type="UniPathway" id="UPA00251">
    <property type="reaction ID" value="UER00324"/>
</dbReference>
<dbReference type="GO" id="GO:0046872">
    <property type="term" value="F:metal ion binding"/>
    <property type="evidence" value="ECO:0007669"/>
    <property type="project" value="UniProtKB-UniRule"/>
</dbReference>
<accession>A0A2S0N7G6</accession>
<evidence type="ECO:0000256" key="10">
    <source>
        <dbReference type="ARBA" id="ARBA00023002"/>
    </source>
</evidence>
<dbReference type="EMBL" id="CP027668">
    <property type="protein sequence ID" value="AVO44102.1"/>
    <property type="molecule type" value="Genomic_DNA"/>
</dbReference>
<keyword evidence="10" id="KW-0560">Oxidoreductase</keyword>
<dbReference type="PIRSF" id="PIRSF004638">
    <property type="entry name" value="UCP004638"/>
    <property type="match status" value="1"/>
</dbReference>
<evidence type="ECO:0000256" key="3">
    <source>
        <dbReference type="ARBA" id="ARBA00006501"/>
    </source>
</evidence>
<dbReference type="Proteomes" id="UP000237889">
    <property type="component" value="Chromosome"/>
</dbReference>
<dbReference type="PANTHER" id="PTHR40255">
    <property type="entry name" value="UPF0093 MEMBRANE PROTEIN SLR1790"/>
    <property type="match status" value="1"/>
</dbReference>
<feature type="transmembrane region" description="Helical" evidence="15">
    <location>
        <begin position="7"/>
        <end position="29"/>
    </location>
</feature>
<evidence type="ECO:0000256" key="6">
    <source>
        <dbReference type="ARBA" id="ARBA00022617"/>
    </source>
</evidence>
<organism evidence="16 17">
    <name type="scientific">Phreatobacter cathodiphilus</name>
    <dbReference type="NCBI Taxonomy" id="1868589"/>
    <lineage>
        <taxon>Bacteria</taxon>
        <taxon>Pseudomonadati</taxon>
        <taxon>Pseudomonadota</taxon>
        <taxon>Alphaproteobacteria</taxon>
        <taxon>Hyphomicrobiales</taxon>
        <taxon>Phreatobacteraceae</taxon>
        <taxon>Phreatobacter</taxon>
    </lineage>
</organism>
<evidence type="ECO:0000256" key="7">
    <source>
        <dbReference type="ARBA" id="ARBA00022692"/>
    </source>
</evidence>
<keyword evidence="11 14" id="KW-0408">Iron</keyword>
<dbReference type="OrthoDB" id="7570050at2"/>
<feature type="transmembrane region" description="Helical" evidence="15">
    <location>
        <begin position="49"/>
        <end position="71"/>
    </location>
</feature>
<evidence type="ECO:0000313" key="16">
    <source>
        <dbReference type="EMBL" id="AVO44102.1"/>
    </source>
</evidence>
<comment type="pathway">
    <text evidence="2 14">Porphyrin-containing compound metabolism; protoporphyrin-IX biosynthesis; protoporphyrin-IX from protoporphyrinogen-IX: step 1/1.</text>
</comment>
<comment type="similarity">
    <text evidence="3 14">Belongs to the HemJ family.</text>
</comment>
<comment type="catalytic activity">
    <reaction evidence="13 14">
        <text>protoporphyrinogen IX + 3 A = protoporphyrin IX + 3 AH2</text>
        <dbReference type="Rhea" id="RHEA:62000"/>
        <dbReference type="ChEBI" id="CHEBI:13193"/>
        <dbReference type="ChEBI" id="CHEBI:17499"/>
        <dbReference type="ChEBI" id="CHEBI:57306"/>
        <dbReference type="ChEBI" id="CHEBI:57307"/>
    </reaction>
</comment>
<comment type="function">
    <text evidence="14">Catalyzes the oxidation of protoporphyrinogen IX to protoporphyrin IX.</text>
</comment>
<keyword evidence="7 15" id="KW-0812">Transmembrane</keyword>
<feature type="transmembrane region" description="Helical" evidence="15">
    <location>
        <begin position="78"/>
        <end position="96"/>
    </location>
</feature>
<keyword evidence="5 14" id="KW-1003">Cell membrane</keyword>
<evidence type="ECO:0000256" key="14">
    <source>
        <dbReference type="PIRNR" id="PIRNR004638"/>
    </source>
</evidence>
<evidence type="ECO:0000256" key="13">
    <source>
        <dbReference type="ARBA" id="ARBA00048390"/>
    </source>
</evidence>
<evidence type="ECO:0000313" key="17">
    <source>
        <dbReference type="Proteomes" id="UP000237889"/>
    </source>
</evidence>
<sequence length="163" mass="17607">MIALLKFVHIAALAVWCAGLLILPLLLTGSHVRTPQPKAARMRIFAHNAYNYCVSPAAVVATVAGGSLIFARELFQPWLFAKLGFVGALVVIHAYLGHCVVELGEKGRFSPLVHPFLVLAAAFAVMTAVLLLVLAKPVISPDLVPDWLRVPLNRQLPFPTVPS</sequence>
<evidence type="ECO:0000256" key="9">
    <source>
        <dbReference type="ARBA" id="ARBA00022989"/>
    </source>
</evidence>
<keyword evidence="6 14" id="KW-0349">Heme</keyword>
<evidence type="ECO:0000256" key="5">
    <source>
        <dbReference type="ARBA" id="ARBA00022475"/>
    </source>
</evidence>
<evidence type="ECO:0000256" key="12">
    <source>
        <dbReference type="ARBA" id="ARBA00023136"/>
    </source>
</evidence>
<proteinExistence type="inferred from homology"/>
<dbReference type="GO" id="GO:0006782">
    <property type="term" value="P:protoporphyrinogen IX biosynthetic process"/>
    <property type="evidence" value="ECO:0007669"/>
    <property type="project" value="UniProtKB-UniRule"/>
</dbReference>
<dbReference type="GO" id="GO:0005886">
    <property type="term" value="C:plasma membrane"/>
    <property type="evidence" value="ECO:0007669"/>
    <property type="project" value="UniProtKB-SubCell"/>
</dbReference>
<dbReference type="InterPro" id="IPR005265">
    <property type="entry name" value="HemJ-like"/>
</dbReference>
<dbReference type="EC" id="1.3.99.-" evidence="14"/>
<feature type="transmembrane region" description="Helical" evidence="15">
    <location>
        <begin position="116"/>
        <end position="135"/>
    </location>
</feature>
<gene>
    <name evidence="16" type="ORF">C6569_02945</name>
</gene>
<evidence type="ECO:0000256" key="8">
    <source>
        <dbReference type="ARBA" id="ARBA00022723"/>
    </source>
</evidence>
<dbReference type="KEGG" id="phr:C6569_02945"/>
<keyword evidence="12 14" id="KW-0472">Membrane</keyword>